<proteinExistence type="predicted"/>
<accession>A0A2T3KFL5</accession>
<evidence type="ECO:0000313" key="2">
    <source>
        <dbReference type="Proteomes" id="UP000241426"/>
    </source>
</evidence>
<dbReference type="AlphaFoldDB" id="A0A2T3KFL5"/>
<evidence type="ECO:0000313" key="1">
    <source>
        <dbReference type="EMBL" id="PSU96779.1"/>
    </source>
</evidence>
<sequence>MVINELVTQLVSLNRLIVHSQHNITNQHISISAHQSTQRLYQSQLQHLLAAPSTSPLQYITLIKKQQQHALTLKQLTQIVYQQQRQLKQHQQLKQTAYHWLKQYQQQGHGNSYQQLKTEAALLVLSNKVSLQLELS</sequence>
<reference evidence="1 2" key="1">
    <citation type="submission" date="2018-01" db="EMBL/GenBank/DDBJ databases">
        <title>Whole genome sequencing of Histamine producing bacteria.</title>
        <authorList>
            <person name="Butler K."/>
        </authorList>
    </citation>
    <scope>NUCLEOTIDE SEQUENCE [LARGE SCALE GENOMIC DNA]</scope>
    <source>
        <strain evidence="1 2">FS-7.2</strain>
    </source>
</reference>
<gene>
    <name evidence="1" type="ORF">C9J27_15605</name>
</gene>
<protein>
    <submittedName>
        <fullName evidence="1">Uncharacterized protein</fullName>
    </submittedName>
</protein>
<dbReference type="EMBL" id="PYNF01000014">
    <property type="protein sequence ID" value="PSU96779.1"/>
    <property type="molecule type" value="Genomic_DNA"/>
</dbReference>
<dbReference type="RefSeq" id="WP_107187468.1">
    <property type="nucleotide sequence ID" value="NZ_PYNF01000014.1"/>
</dbReference>
<dbReference type="Proteomes" id="UP000241426">
    <property type="component" value="Unassembled WGS sequence"/>
</dbReference>
<name>A0A2T3KFL5_9GAMM</name>
<comment type="caution">
    <text evidence="1">The sequence shown here is derived from an EMBL/GenBank/DDBJ whole genome shotgun (WGS) entry which is preliminary data.</text>
</comment>
<organism evidence="1 2">
    <name type="scientific">Photobacterium kishitanii</name>
    <dbReference type="NCBI Taxonomy" id="318456"/>
    <lineage>
        <taxon>Bacteria</taxon>
        <taxon>Pseudomonadati</taxon>
        <taxon>Pseudomonadota</taxon>
        <taxon>Gammaproteobacteria</taxon>
        <taxon>Vibrionales</taxon>
        <taxon>Vibrionaceae</taxon>
        <taxon>Photobacterium</taxon>
    </lineage>
</organism>